<reference evidence="2 3" key="1">
    <citation type="journal article" date="2012" name="Proc. Natl. Acad. Sci. U.S.A.">
        <title>Antigenic diversity is generated by distinct evolutionary mechanisms in African trypanosome species.</title>
        <authorList>
            <person name="Jackson A.P."/>
            <person name="Berry A."/>
            <person name="Aslett M."/>
            <person name="Allison H.C."/>
            <person name="Burton P."/>
            <person name="Vavrova-Anderson J."/>
            <person name="Brown R."/>
            <person name="Browne H."/>
            <person name="Corton N."/>
            <person name="Hauser H."/>
            <person name="Gamble J."/>
            <person name="Gilderthorp R."/>
            <person name="Marcello L."/>
            <person name="McQuillan J."/>
            <person name="Otto T.D."/>
            <person name="Quail M.A."/>
            <person name="Sanders M.J."/>
            <person name="van Tonder A."/>
            <person name="Ginger M.L."/>
            <person name="Field M.C."/>
            <person name="Barry J.D."/>
            <person name="Hertz-Fowler C."/>
            <person name="Berriman M."/>
        </authorList>
    </citation>
    <scope>NUCLEOTIDE SEQUENCE</scope>
    <source>
        <strain evidence="2 3">Y486</strain>
    </source>
</reference>
<organism evidence="2 3">
    <name type="scientific">Trypanosoma vivax (strain Y486)</name>
    <dbReference type="NCBI Taxonomy" id="1055687"/>
    <lineage>
        <taxon>Eukaryota</taxon>
        <taxon>Discoba</taxon>
        <taxon>Euglenozoa</taxon>
        <taxon>Kinetoplastea</taxon>
        <taxon>Metakinetoplastina</taxon>
        <taxon>Trypanosomatida</taxon>
        <taxon>Trypanosomatidae</taxon>
        <taxon>Trypanosoma</taxon>
        <taxon>Duttonella</taxon>
    </lineage>
</organism>
<dbReference type="EMBL" id="CAEX01006242">
    <property type="protein sequence ID" value="CCD20746.1"/>
    <property type="molecule type" value="Genomic_DNA"/>
</dbReference>
<feature type="region of interest" description="Disordered" evidence="1">
    <location>
        <begin position="90"/>
        <end position="146"/>
    </location>
</feature>
<feature type="compositionally biased region" description="Basic and acidic residues" evidence="1">
    <location>
        <begin position="115"/>
        <end position="140"/>
    </location>
</feature>
<gene>
    <name evidence="2" type="ORF">TvY486_0000220</name>
</gene>
<protein>
    <submittedName>
        <fullName evidence="2">Uncharacterized protein</fullName>
    </submittedName>
</protein>
<evidence type="ECO:0000256" key="1">
    <source>
        <dbReference type="SAM" id="MobiDB-lite"/>
    </source>
</evidence>
<keyword evidence="3" id="KW-1185">Reference proteome</keyword>
<proteinExistence type="predicted"/>
<sequence length="253" mass="27492">MRLRPFGCSARRLRLPWPTPACPKGEHVGGARIKRSRVACAVPCFLVGEKAVRRHVRAERPCLATRLAPLSEAAPQRHRTNRHVLGRCRGEPRAGQRRAAAATGGSNAVTAGRRIAFEERSDPGSHADRSETAHLEHGEGEAVGNPLPAVVTHRRRRWEVGAWVENSDAYWAAPQCLAWALAREAGHTAVRGRVARCRAREGDIQRGKGGRARGSLAFFEACNEEGRGNVFEAFRAVSVSAFRVSIGGGFSSV</sequence>
<dbReference type="VEuPathDB" id="TriTrypDB:TvY486_0000220"/>
<name>F9WT55_TRYVY</name>
<evidence type="ECO:0000313" key="2">
    <source>
        <dbReference type="EMBL" id="CCD20746.1"/>
    </source>
</evidence>
<accession>F9WT55</accession>
<evidence type="ECO:0000313" key="3">
    <source>
        <dbReference type="Proteomes" id="UP000009027"/>
    </source>
</evidence>
<dbReference type="AlphaFoldDB" id="F9WT55"/>
<dbReference type="Proteomes" id="UP000009027">
    <property type="component" value="Unassembled WGS sequence"/>
</dbReference>